<dbReference type="EMBL" id="GBXM01102057">
    <property type="protein sequence ID" value="JAH06520.1"/>
    <property type="molecule type" value="Transcribed_RNA"/>
</dbReference>
<accession>A0A0E9PR09</accession>
<evidence type="ECO:0000313" key="1">
    <source>
        <dbReference type="EMBL" id="JAH06520.1"/>
    </source>
</evidence>
<proteinExistence type="predicted"/>
<reference evidence="1" key="2">
    <citation type="journal article" date="2015" name="Fish Shellfish Immunol.">
        <title>Early steps in the European eel (Anguilla anguilla)-Vibrio vulnificus interaction in the gills: Role of the RtxA13 toxin.</title>
        <authorList>
            <person name="Callol A."/>
            <person name="Pajuelo D."/>
            <person name="Ebbesson L."/>
            <person name="Teles M."/>
            <person name="MacKenzie S."/>
            <person name="Amaro C."/>
        </authorList>
    </citation>
    <scope>NUCLEOTIDE SEQUENCE</scope>
</reference>
<reference evidence="1" key="1">
    <citation type="submission" date="2014-11" db="EMBL/GenBank/DDBJ databases">
        <authorList>
            <person name="Amaro Gonzalez C."/>
        </authorList>
    </citation>
    <scope>NUCLEOTIDE SEQUENCE</scope>
</reference>
<dbReference type="AlphaFoldDB" id="A0A0E9PR09"/>
<name>A0A0E9PR09_ANGAN</name>
<protein>
    <submittedName>
        <fullName evidence="1">Uncharacterized protein</fullName>
    </submittedName>
</protein>
<organism evidence="1">
    <name type="scientific">Anguilla anguilla</name>
    <name type="common">European freshwater eel</name>
    <name type="synonym">Muraena anguilla</name>
    <dbReference type="NCBI Taxonomy" id="7936"/>
    <lineage>
        <taxon>Eukaryota</taxon>
        <taxon>Metazoa</taxon>
        <taxon>Chordata</taxon>
        <taxon>Craniata</taxon>
        <taxon>Vertebrata</taxon>
        <taxon>Euteleostomi</taxon>
        <taxon>Actinopterygii</taxon>
        <taxon>Neopterygii</taxon>
        <taxon>Teleostei</taxon>
        <taxon>Anguilliformes</taxon>
        <taxon>Anguillidae</taxon>
        <taxon>Anguilla</taxon>
    </lineage>
</organism>
<sequence>MYMSTVRCDLCQFIKPIYQLPLCYPTPCKCLLIRFFACAAVSDLIVASRSTGFPQPSFLYIKPVLTWLFCHGAVLVMPSY</sequence>